<gene>
    <name evidence="1" type="ordered locus">WS1363</name>
</gene>
<dbReference type="Proteomes" id="UP000000422">
    <property type="component" value="Chromosome"/>
</dbReference>
<dbReference type="HOGENOM" id="CLU_2739052_0_0_7"/>
<dbReference type="KEGG" id="wsu:WS1363"/>
<accession>Q7MRH0</accession>
<protein>
    <submittedName>
        <fullName evidence="1">Uncharacterized protein</fullName>
    </submittedName>
</protein>
<dbReference type="EMBL" id="BX571660">
    <property type="protein sequence ID" value="CAE10431.1"/>
    <property type="molecule type" value="Genomic_DNA"/>
</dbReference>
<name>Q7MRH0_WOLSU</name>
<dbReference type="AlphaFoldDB" id="Q7MRH0"/>
<keyword evidence="2" id="KW-1185">Reference proteome</keyword>
<evidence type="ECO:0000313" key="2">
    <source>
        <dbReference type="Proteomes" id="UP000000422"/>
    </source>
</evidence>
<reference evidence="1 2" key="1">
    <citation type="journal article" date="2003" name="Proc. Natl. Acad. Sci. U.S.A.">
        <title>Complete genome sequence and analysis of Wolinella succinogenes.</title>
        <authorList>
            <person name="Baar C."/>
            <person name="Eppinger M."/>
            <person name="Raddatz G."/>
            <person name="Simon JM."/>
            <person name="Lanz C."/>
            <person name="Klimmek O."/>
            <person name="Nandakumar R."/>
            <person name="Gross R."/>
            <person name="Rosinus A."/>
            <person name="Keller H."/>
            <person name="Jagtap P."/>
            <person name="Linke B."/>
            <person name="Meyer F."/>
            <person name="Lederer H."/>
            <person name="Schuster S.C."/>
        </authorList>
    </citation>
    <scope>NUCLEOTIDE SEQUENCE [LARGE SCALE GENOMIC DNA]</scope>
    <source>
        <strain evidence="2">ATCC 29543 / DSM 1740 / CCUG 13145 / JCM 31913 / LMG 7466 / NCTC 11488 / FDC 602W</strain>
    </source>
</reference>
<proteinExistence type="predicted"/>
<sequence length="71" mass="8040">MRGENKKLESGVLIFRGIILDTLKKKCLSYCEICEINPNDKDGKFIGYSKIKSRSSNKKNSLNGKLKEMGE</sequence>
<organism evidence="2">
    <name type="scientific">Wolinella succinogenes (strain ATCC 29543 / DSM 1740 / CCUG 13145 / JCM 31913 / LMG 7466 / NCTC 11488 / FDC 602W)</name>
    <name type="common">Vibrio succinogenes</name>
    <dbReference type="NCBI Taxonomy" id="273121"/>
    <lineage>
        <taxon>Bacteria</taxon>
        <taxon>Pseudomonadati</taxon>
        <taxon>Campylobacterota</taxon>
        <taxon>Epsilonproteobacteria</taxon>
        <taxon>Campylobacterales</taxon>
        <taxon>Helicobacteraceae</taxon>
        <taxon>Wolinella</taxon>
    </lineage>
</organism>
<evidence type="ECO:0000313" key="1">
    <source>
        <dbReference type="EMBL" id="CAE10431.1"/>
    </source>
</evidence>
<dbReference type="STRING" id="273121.WS1363"/>